<dbReference type="Proteomes" id="UP000006101">
    <property type="component" value="Chromosome"/>
</dbReference>
<protein>
    <submittedName>
        <fullName evidence="2">Uncharacterized protein</fullName>
    </submittedName>
</protein>
<gene>
    <name evidence="2" type="ORF">NKOR_02600</name>
</gene>
<feature type="transmembrane region" description="Helical" evidence="1">
    <location>
        <begin position="169"/>
        <end position="192"/>
    </location>
</feature>
<feature type="transmembrane region" description="Helical" evidence="1">
    <location>
        <begin position="129"/>
        <end position="149"/>
    </location>
</feature>
<proteinExistence type="predicted"/>
<keyword evidence="1" id="KW-0812">Transmembrane</keyword>
<organism evidence="2 3">
    <name type="scientific">Candidatus Nitrosopumilus koreensis AR1</name>
    <dbReference type="NCBI Taxonomy" id="1229908"/>
    <lineage>
        <taxon>Archaea</taxon>
        <taxon>Nitrososphaerota</taxon>
        <taxon>Nitrososphaeria</taxon>
        <taxon>Nitrosopumilales</taxon>
        <taxon>Nitrosopumilaceae</taxon>
        <taxon>Nitrosopumilus</taxon>
    </lineage>
</organism>
<accession>K0B328</accession>
<dbReference type="GeneID" id="13725965"/>
<dbReference type="EMBL" id="CP003842">
    <property type="protein sequence ID" value="AFS80418.1"/>
    <property type="molecule type" value="Genomic_DNA"/>
</dbReference>
<dbReference type="HOGENOM" id="CLU_1297523_0_0_2"/>
<keyword evidence="1" id="KW-0472">Membrane</keyword>
<dbReference type="PATRIC" id="fig|1229908.8.peg.556"/>
<feature type="transmembrane region" description="Helical" evidence="1">
    <location>
        <begin position="49"/>
        <end position="67"/>
    </location>
</feature>
<dbReference type="RefSeq" id="WP_014962807.1">
    <property type="nucleotide sequence ID" value="NC_018655.1"/>
</dbReference>
<name>K0B328_9ARCH</name>
<evidence type="ECO:0000313" key="3">
    <source>
        <dbReference type="Proteomes" id="UP000006101"/>
    </source>
</evidence>
<feature type="transmembrane region" description="Helical" evidence="1">
    <location>
        <begin position="12"/>
        <end position="29"/>
    </location>
</feature>
<evidence type="ECO:0000256" key="1">
    <source>
        <dbReference type="SAM" id="Phobius"/>
    </source>
</evidence>
<dbReference type="KEGG" id="nkr:NKOR_02600"/>
<evidence type="ECO:0000313" key="2">
    <source>
        <dbReference type="EMBL" id="AFS80418.1"/>
    </source>
</evidence>
<dbReference type="AlphaFoldDB" id="K0B328"/>
<sequence length="206" mass="23423">MADIFEIFGELSYFGIFLVLILVNASPILMPPSWIVLTSFYLLDPNLNVIFLAMIGATGATIGRFFLKKISGLFRKFVGEEQKSNLDIIGDYLNHKKYGYLIASFLFGATPLPSNMLFITYGLMRAKSIGIYIGFWFGRTISYIIMIYFGNTVLQPFLEIFEDRLTGILLIDGVGIGIIVLFASINWTVLITQRKIKFVKPKIWRF</sequence>
<keyword evidence="1" id="KW-1133">Transmembrane helix</keyword>
<reference evidence="2 3" key="1">
    <citation type="journal article" date="2012" name="J. Bacteriol.">
        <title>Draft Genome Sequence of an Ammonia-Oxidizing Archaeon, "Candidatus Nitrosopumilus koreensis" AR1, from Marine Sediment.</title>
        <authorList>
            <person name="Park S.J."/>
            <person name="Kim J.G."/>
            <person name="Jung M.Y."/>
            <person name="Kim S.J."/>
            <person name="Cha I.T."/>
            <person name="Kwon K."/>
            <person name="Lee J.H."/>
            <person name="Rhee S.K."/>
        </authorList>
    </citation>
    <scope>NUCLEOTIDE SEQUENCE [LARGE SCALE GENOMIC DNA]</scope>
    <source>
        <strain evidence="2 3">AR1</strain>
    </source>
</reference>
<keyword evidence="3" id="KW-1185">Reference proteome</keyword>